<proteinExistence type="predicted"/>
<evidence type="ECO:0000256" key="1">
    <source>
        <dbReference type="SAM" id="MobiDB-lite"/>
    </source>
</evidence>
<comment type="caution">
    <text evidence="2">The sequence shown here is derived from an EMBL/GenBank/DDBJ whole genome shotgun (WGS) entry which is preliminary data.</text>
</comment>
<reference evidence="3" key="1">
    <citation type="journal article" date="2019" name="Int. J. Syst. Evol. Microbiol.">
        <title>The Global Catalogue of Microorganisms (GCM) 10K type strain sequencing project: providing services to taxonomists for standard genome sequencing and annotation.</title>
        <authorList>
            <consortium name="The Broad Institute Genomics Platform"/>
            <consortium name="The Broad Institute Genome Sequencing Center for Infectious Disease"/>
            <person name="Wu L."/>
            <person name="Ma J."/>
        </authorList>
    </citation>
    <scope>NUCLEOTIDE SEQUENCE [LARGE SCALE GENOMIC DNA]</scope>
    <source>
        <strain evidence="3">JCM 17342</strain>
    </source>
</reference>
<protein>
    <submittedName>
        <fullName evidence="2">Uncharacterized protein</fullName>
    </submittedName>
</protein>
<feature type="compositionally biased region" description="Low complexity" evidence="1">
    <location>
        <begin position="205"/>
        <end position="215"/>
    </location>
</feature>
<organism evidence="2 3">
    <name type="scientific">Allokutzneria multivorans</name>
    <dbReference type="NCBI Taxonomy" id="1142134"/>
    <lineage>
        <taxon>Bacteria</taxon>
        <taxon>Bacillati</taxon>
        <taxon>Actinomycetota</taxon>
        <taxon>Actinomycetes</taxon>
        <taxon>Pseudonocardiales</taxon>
        <taxon>Pseudonocardiaceae</taxon>
        <taxon>Allokutzneria</taxon>
    </lineage>
</organism>
<sequence>MFGNQTRRVGQGGVVRRALTRTALVLGGVAASWLIASGTASAQAEPMAAAFEPVMQIVAAVEDVATPVVEHVTTPVVEVGKAVESTVSGVVRHVLGAVTGRELDRPQQSAPLVSGLAGLVGLGAPTAEGSARSFPAVAGDSLLSDGSSDDTSADTPQIPASALSKRAPADVQQPAATSPAANAASSGPRPSDPVRLPGSPMPKLAIIAPSSSTASSDEDARADQLPSHAVGFDAPGARVVSELSISADALARMAGDDHRQPGTTPD</sequence>
<dbReference type="EMBL" id="BAABAL010000005">
    <property type="protein sequence ID" value="GAA3996509.1"/>
    <property type="molecule type" value="Genomic_DNA"/>
</dbReference>
<feature type="compositionally biased region" description="Low complexity" evidence="1">
    <location>
        <begin position="174"/>
        <end position="189"/>
    </location>
</feature>
<keyword evidence="3" id="KW-1185">Reference proteome</keyword>
<dbReference type="RefSeq" id="WP_344872131.1">
    <property type="nucleotide sequence ID" value="NZ_BAABAL010000005.1"/>
</dbReference>
<accession>A0ABP7REZ2</accession>
<evidence type="ECO:0000313" key="2">
    <source>
        <dbReference type="EMBL" id="GAA3996509.1"/>
    </source>
</evidence>
<name>A0ABP7REZ2_9PSEU</name>
<feature type="region of interest" description="Disordered" evidence="1">
    <location>
        <begin position="142"/>
        <end position="234"/>
    </location>
</feature>
<gene>
    <name evidence="2" type="ORF">GCM10022247_15580</name>
</gene>
<dbReference type="Proteomes" id="UP001501747">
    <property type="component" value="Unassembled WGS sequence"/>
</dbReference>
<evidence type="ECO:0000313" key="3">
    <source>
        <dbReference type="Proteomes" id="UP001501747"/>
    </source>
</evidence>